<feature type="domain" description="J" evidence="4">
    <location>
        <begin position="3"/>
        <end position="60"/>
    </location>
</feature>
<evidence type="ECO:0008006" key="8">
    <source>
        <dbReference type="Google" id="ProtNLM"/>
    </source>
</evidence>
<dbReference type="Pfam" id="PF05207">
    <property type="entry name" value="Zn_ribbon_CSL"/>
    <property type="match status" value="1"/>
</dbReference>
<dbReference type="Pfam" id="PF00226">
    <property type="entry name" value="DnaJ"/>
    <property type="match status" value="1"/>
</dbReference>
<dbReference type="PROSITE" id="PS51074">
    <property type="entry name" value="DPH_MB"/>
    <property type="match status" value="1"/>
</dbReference>
<dbReference type="AlphaFoldDB" id="A0A9C7Q2A9"/>
<dbReference type="OrthoDB" id="1275at2759"/>
<accession>A0A9C7Q2A9</accession>
<dbReference type="PRINTS" id="PR00625">
    <property type="entry name" value="JDOMAIN"/>
</dbReference>
<dbReference type="Gene3D" id="3.10.660.10">
    <property type="entry name" value="DPH Zinc finger"/>
    <property type="match status" value="1"/>
</dbReference>
<comment type="caution">
    <text evidence="6">The sequence shown here is derived from an EMBL/GenBank/DDBJ whole genome shotgun (WGS) entry which is preliminary data.</text>
</comment>
<dbReference type="InterPro" id="IPR036869">
    <property type="entry name" value="J_dom_sf"/>
</dbReference>
<evidence type="ECO:0000313" key="6">
    <source>
        <dbReference type="EMBL" id="GJQ14901.1"/>
    </source>
</evidence>
<feature type="domain" description="DPH-type MB" evidence="5">
    <location>
        <begin position="67"/>
        <end position="125"/>
    </location>
</feature>
<protein>
    <recommendedName>
        <fullName evidence="8">Diphthamide biosynthesis protein 4</fullName>
    </recommendedName>
</protein>
<name>A0A9C7Q2A9_9RHOD</name>
<dbReference type="InterPro" id="IPR036671">
    <property type="entry name" value="DPH_MB_sf"/>
</dbReference>
<dbReference type="CDD" id="cd06257">
    <property type="entry name" value="DnaJ"/>
    <property type="match status" value="1"/>
</dbReference>
<dbReference type="EMBL" id="BQMJ01000061">
    <property type="protein sequence ID" value="GJQ14901.1"/>
    <property type="molecule type" value="Genomic_DNA"/>
</dbReference>
<proteinExistence type="inferred from homology"/>
<reference evidence="6" key="1">
    <citation type="journal article" date="2022" name="Proc. Natl. Acad. Sci. U.S.A.">
        <title>Life cycle and functional genomics of the unicellular red alga Galdieria for elucidating algal and plant evolution and industrial use.</title>
        <authorList>
            <person name="Hirooka S."/>
            <person name="Itabashi T."/>
            <person name="Ichinose T.M."/>
            <person name="Onuma R."/>
            <person name="Fujiwara T."/>
            <person name="Yamashita S."/>
            <person name="Jong L.W."/>
            <person name="Tomita R."/>
            <person name="Iwane A.H."/>
            <person name="Miyagishima S.Y."/>
        </authorList>
    </citation>
    <scope>NUCLEOTIDE SEQUENCE</scope>
    <source>
        <strain evidence="6">NBRC 102759</strain>
    </source>
</reference>
<reference evidence="6" key="2">
    <citation type="submission" date="2022-01" db="EMBL/GenBank/DDBJ databases">
        <authorList>
            <person name="Hirooka S."/>
            <person name="Miyagishima S.Y."/>
        </authorList>
    </citation>
    <scope>NUCLEOTIDE SEQUENCE</scope>
    <source>
        <strain evidence="6">NBRC 102759</strain>
    </source>
</reference>
<evidence type="ECO:0000256" key="3">
    <source>
        <dbReference type="ARBA" id="ARBA00023004"/>
    </source>
</evidence>
<sequence>MNRLYQRLHLQPNAKPSEIRQAFLTAARQLHPDKQPGNENANEEFRMLKEAYDHLMATKKTNLTGIIVEPIPLTEWNKLELNDSEIVYQTRCRCGGQLSVSQDQLVSNNDGLVPCDNCSLYVQIV</sequence>
<keyword evidence="7" id="KW-1185">Reference proteome</keyword>
<evidence type="ECO:0000259" key="4">
    <source>
        <dbReference type="PROSITE" id="PS50076"/>
    </source>
</evidence>
<dbReference type="PROSITE" id="PS50076">
    <property type="entry name" value="DNAJ_2"/>
    <property type="match status" value="1"/>
</dbReference>
<dbReference type="PANTHER" id="PTHR44825">
    <property type="match status" value="1"/>
</dbReference>
<dbReference type="SUPFAM" id="SSF144217">
    <property type="entry name" value="CSL zinc finger"/>
    <property type="match status" value="1"/>
</dbReference>
<gene>
    <name evidence="6" type="ORF">GpartN1_g6692.t1</name>
</gene>
<dbReference type="Gene3D" id="1.10.287.110">
    <property type="entry name" value="DnaJ domain"/>
    <property type="match status" value="1"/>
</dbReference>
<dbReference type="GO" id="GO:0046872">
    <property type="term" value="F:metal ion binding"/>
    <property type="evidence" value="ECO:0007669"/>
    <property type="project" value="UniProtKB-KW"/>
</dbReference>
<comment type="similarity">
    <text evidence="1">Belongs to the DPH4 family.</text>
</comment>
<dbReference type="SUPFAM" id="SSF46565">
    <property type="entry name" value="Chaperone J-domain"/>
    <property type="match status" value="1"/>
</dbReference>
<dbReference type="PANTHER" id="PTHR44825:SF1">
    <property type="entry name" value="DNAJ HOMOLOG SUBFAMILY C MEMBER 4"/>
    <property type="match status" value="1"/>
</dbReference>
<evidence type="ECO:0000313" key="7">
    <source>
        <dbReference type="Proteomes" id="UP001061958"/>
    </source>
</evidence>
<evidence type="ECO:0000256" key="2">
    <source>
        <dbReference type="ARBA" id="ARBA00022723"/>
    </source>
</evidence>
<evidence type="ECO:0000259" key="5">
    <source>
        <dbReference type="PROSITE" id="PS51074"/>
    </source>
</evidence>
<organism evidence="6 7">
    <name type="scientific">Galdieria partita</name>
    <dbReference type="NCBI Taxonomy" id="83374"/>
    <lineage>
        <taxon>Eukaryota</taxon>
        <taxon>Rhodophyta</taxon>
        <taxon>Bangiophyceae</taxon>
        <taxon>Galdieriales</taxon>
        <taxon>Galdieriaceae</taxon>
        <taxon>Galdieria</taxon>
    </lineage>
</organism>
<dbReference type="Proteomes" id="UP001061958">
    <property type="component" value="Unassembled WGS sequence"/>
</dbReference>
<evidence type="ECO:0000256" key="1">
    <source>
        <dbReference type="ARBA" id="ARBA00006169"/>
    </source>
</evidence>
<keyword evidence="2" id="KW-0479">Metal-binding</keyword>
<dbReference type="InterPro" id="IPR052763">
    <property type="entry name" value="DnaJ_C4"/>
</dbReference>
<dbReference type="SMART" id="SM00271">
    <property type="entry name" value="DnaJ"/>
    <property type="match status" value="1"/>
</dbReference>
<dbReference type="InterPro" id="IPR007872">
    <property type="entry name" value="DPH_MB_dom"/>
</dbReference>
<keyword evidence="3" id="KW-0408">Iron</keyword>
<dbReference type="InterPro" id="IPR001623">
    <property type="entry name" value="DnaJ_domain"/>
</dbReference>